<sequence>MTVVTRRLWDIAHARAGDKGDSSILLLRTYPGEDFGTLVAVLTVARVAEHFQVPADAVSITPVPRLSALTLVVRGGLAGGVTRSPRVDPHGKTLSGHLLDLRVPWPVSDRHPDVEAS</sequence>
<accession>A0A2W2CQI4</accession>
<dbReference type="RefSeq" id="WP_111241758.1">
    <property type="nucleotide sequence ID" value="NZ_AP023358.1"/>
</dbReference>
<dbReference type="AlphaFoldDB" id="A0A2W2CQI4"/>
<dbReference type="Pfam" id="PF23544">
    <property type="entry name" value="AtuA_ferredoxin"/>
    <property type="match status" value="1"/>
</dbReference>
<dbReference type="InterPro" id="IPR056362">
    <property type="entry name" value="AtuA-like_ferredoxin_dom"/>
</dbReference>
<dbReference type="OrthoDB" id="21390at2"/>
<dbReference type="EMBL" id="POTX01000013">
    <property type="protein sequence ID" value="PZG00131.1"/>
    <property type="molecule type" value="Genomic_DNA"/>
</dbReference>
<evidence type="ECO:0000259" key="1">
    <source>
        <dbReference type="Pfam" id="PF23544"/>
    </source>
</evidence>
<name>A0A2W2CQI4_9ACTN</name>
<gene>
    <name evidence="2" type="ORF">C1I93_03550</name>
</gene>
<keyword evidence="3" id="KW-1185">Reference proteome</keyword>
<protein>
    <recommendedName>
        <fullName evidence="1">AtuA-like ferredoxin-fold domain-containing protein</fullName>
    </recommendedName>
</protein>
<proteinExistence type="predicted"/>
<dbReference type="Proteomes" id="UP000248627">
    <property type="component" value="Unassembled WGS sequence"/>
</dbReference>
<reference evidence="2 3" key="1">
    <citation type="submission" date="2018-01" db="EMBL/GenBank/DDBJ databases">
        <title>Draft genome sequence of Jishengella endophytica.</title>
        <authorList>
            <person name="Sahin N."/>
            <person name="Ay H."/>
            <person name="Saygin H."/>
        </authorList>
    </citation>
    <scope>NUCLEOTIDE SEQUENCE [LARGE SCALE GENOMIC DNA]</scope>
    <source>
        <strain evidence="2 3">DSM 45430</strain>
    </source>
</reference>
<organism evidence="2 3">
    <name type="scientific">Micromonospora endophytica</name>
    <dbReference type="NCBI Taxonomy" id="515350"/>
    <lineage>
        <taxon>Bacteria</taxon>
        <taxon>Bacillati</taxon>
        <taxon>Actinomycetota</taxon>
        <taxon>Actinomycetes</taxon>
        <taxon>Micromonosporales</taxon>
        <taxon>Micromonosporaceae</taxon>
        <taxon>Micromonospora</taxon>
    </lineage>
</organism>
<evidence type="ECO:0000313" key="3">
    <source>
        <dbReference type="Proteomes" id="UP000248627"/>
    </source>
</evidence>
<evidence type="ECO:0000313" key="2">
    <source>
        <dbReference type="EMBL" id="PZG00131.1"/>
    </source>
</evidence>
<comment type="caution">
    <text evidence="2">The sequence shown here is derived from an EMBL/GenBank/DDBJ whole genome shotgun (WGS) entry which is preliminary data.</text>
</comment>
<feature type="domain" description="AtuA-like ferredoxin-fold" evidence="1">
    <location>
        <begin position="7"/>
        <end position="103"/>
    </location>
</feature>